<comment type="caution">
    <text evidence="1">The sequence shown here is derived from an EMBL/GenBank/DDBJ whole genome shotgun (WGS) entry which is preliminary data.</text>
</comment>
<evidence type="ECO:0000313" key="2">
    <source>
        <dbReference type="Proteomes" id="UP000051335"/>
    </source>
</evidence>
<dbReference type="AlphaFoldDB" id="A0A0P9NDF0"/>
<organism evidence="1 2">
    <name type="scientific">Pseudomonas syringae pv. coryli</name>
    <dbReference type="NCBI Taxonomy" id="317659"/>
    <lineage>
        <taxon>Bacteria</taxon>
        <taxon>Pseudomonadati</taxon>
        <taxon>Pseudomonadota</taxon>
        <taxon>Gammaproteobacteria</taxon>
        <taxon>Pseudomonadales</taxon>
        <taxon>Pseudomonadaceae</taxon>
        <taxon>Pseudomonas</taxon>
    </lineage>
</organism>
<sequence length="229" mass="24417">MRVGVLNRVGNDIAQLGLDDFQLRMILERQLELVITNGADRHAIKAIEHQHVTLATCVLDQLPGQCLAGGHVVGRGVVEAVLRGRIDGEQRNTRLADALEPRVDNTEGAEGLDHRIGLLRDHGLQLIDQILVVATGIERDGRAAQALDLIHLRLEGLDIEVVAGAGHADRYAFAGQRRHIAVLGIRGCDEAGGQQGQHQSAPYCMQAVGLGGRDGIRHSGGSAGSGKQS</sequence>
<reference evidence="1 2" key="1">
    <citation type="submission" date="2015-09" db="EMBL/GenBank/DDBJ databases">
        <title>Genome announcement of multiple Pseudomonas syringae strains.</title>
        <authorList>
            <person name="Thakur S."/>
            <person name="Wang P.W."/>
            <person name="Gong Y."/>
            <person name="Weir B.S."/>
            <person name="Guttman D.S."/>
        </authorList>
    </citation>
    <scope>NUCLEOTIDE SEQUENCE [LARGE SCALE GENOMIC DNA]</scope>
    <source>
        <strain evidence="1 2">ICMP17001</strain>
    </source>
</reference>
<dbReference type="Proteomes" id="UP000051335">
    <property type="component" value="Unassembled WGS sequence"/>
</dbReference>
<name>A0A0P9NDF0_9PSED</name>
<gene>
    <name evidence="1" type="ORF">ALO75_00836</name>
</gene>
<proteinExistence type="predicted"/>
<accession>A0A0P9NDF0</accession>
<dbReference type="EMBL" id="LJQC01000705">
    <property type="protein sequence ID" value="KPW95234.1"/>
    <property type="molecule type" value="Genomic_DNA"/>
</dbReference>
<keyword evidence="2" id="KW-1185">Reference proteome</keyword>
<protein>
    <submittedName>
        <fullName evidence="1">Uncharacterized protein</fullName>
    </submittedName>
</protein>
<evidence type="ECO:0000313" key="1">
    <source>
        <dbReference type="EMBL" id="KPW95234.1"/>
    </source>
</evidence>